<accession>A0AAE0JP48</accession>
<gene>
    <name evidence="1" type="ORF">B0H65DRAFT_40408</name>
</gene>
<evidence type="ECO:0000313" key="1">
    <source>
        <dbReference type="EMBL" id="KAK3355232.1"/>
    </source>
</evidence>
<proteinExistence type="predicted"/>
<sequence length="219" mass="24056">MLNSQHTSSIHLSWCQSVPIRPTKSSAEPVLCPTDQPTILRPDSPLVTAFSRAVYPPIKAGFSNLRVLANPKITDCDGNSEREGLSSQANYQTTLHLLLRTKDVVPSPTSIFNSRSSVLLCPSKAPGCSARQEVPEFPDRYVGVFSPGNPAGLLDSLWRLHSRLVSTWTDRCNMMRGQHNAKELPSQPAGSFASLLGRRLPSHRVFQVLKLDCAAIQCH</sequence>
<name>A0AAE0JP48_9PEZI</name>
<dbReference type="EMBL" id="JAUEPP010000001">
    <property type="protein sequence ID" value="KAK3355232.1"/>
    <property type="molecule type" value="Genomic_DNA"/>
</dbReference>
<organism evidence="1 2">
    <name type="scientific">Neurospora tetraspora</name>
    <dbReference type="NCBI Taxonomy" id="94610"/>
    <lineage>
        <taxon>Eukaryota</taxon>
        <taxon>Fungi</taxon>
        <taxon>Dikarya</taxon>
        <taxon>Ascomycota</taxon>
        <taxon>Pezizomycotina</taxon>
        <taxon>Sordariomycetes</taxon>
        <taxon>Sordariomycetidae</taxon>
        <taxon>Sordariales</taxon>
        <taxon>Sordariaceae</taxon>
        <taxon>Neurospora</taxon>
    </lineage>
</organism>
<reference evidence="1" key="2">
    <citation type="submission" date="2023-06" db="EMBL/GenBank/DDBJ databases">
        <authorList>
            <consortium name="Lawrence Berkeley National Laboratory"/>
            <person name="Haridas S."/>
            <person name="Hensen N."/>
            <person name="Bonometti L."/>
            <person name="Westerberg I."/>
            <person name="Brannstrom I.O."/>
            <person name="Guillou S."/>
            <person name="Cros-Aarteil S."/>
            <person name="Calhoun S."/>
            <person name="Kuo A."/>
            <person name="Mondo S."/>
            <person name="Pangilinan J."/>
            <person name="Riley R."/>
            <person name="Labutti K."/>
            <person name="Andreopoulos B."/>
            <person name="Lipzen A."/>
            <person name="Chen C."/>
            <person name="Yanf M."/>
            <person name="Daum C."/>
            <person name="Ng V."/>
            <person name="Clum A."/>
            <person name="Steindorff A."/>
            <person name="Ohm R."/>
            <person name="Martin F."/>
            <person name="Silar P."/>
            <person name="Natvig D."/>
            <person name="Lalanne C."/>
            <person name="Gautier V."/>
            <person name="Ament-Velasquez S.L."/>
            <person name="Kruys A."/>
            <person name="Hutchinson M.I."/>
            <person name="Powell A.J."/>
            <person name="Barry K."/>
            <person name="Miller A.N."/>
            <person name="Grigoriev I.V."/>
            <person name="Debuchy R."/>
            <person name="Gladieux P."/>
            <person name="Thoren M.H."/>
            <person name="Johannesson H."/>
        </authorList>
    </citation>
    <scope>NUCLEOTIDE SEQUENCE</scope>
    <source>
        <strain evidence="1">CBS 560.94</strain>
    </source>
</reference>
<comment type="caution">
    <text evidence="1">The sequence shown here is derived from an EMBL/GenBank/DDBJ whole genome shotgun (WGS) entry which is preliminary data.</text>
</comment>
<keyword evidence="2" id="KW-1185">Reference proteome</keyword>
<reference evidence="1" key="1">
    <citation type="journal article" date="2023" name="Mol. Phylogenet. Evol.">
        <title>Genome-scale phylogeny and comparative genomics of the fungal order Sordariales.</title>
        <authorList>
            <person name="Hensen N."/>
            <person name="Bonometti L."/>
            <person name="Westerberg I."/>
            <person name="Brannstrom I.O."/>
            <person name="Guillou S."/>
            <person name="Cros-Aarteil S."/>
            <person name="Calhoun S."/>
            <person name="Haridas S."/>
            <person name="Kuo A."/>
            <person name="Mondo S."/>
            <person name="Pangilinan J."/>
            <person name="Riley R."/>
            <person name="LaButti K."/>
            <person name="Andreopoulos B."/>
            <person name="Lipzen A."/>
            <person name="Chen C."/>
            <person name="Yan M."/>
            <person name="Daum C."/>
            <person name="Ng V."/>
            <person name="Clum A."/>
            <person name="Steindorff A."/>
            <person name="Ohm R.A."/>
            <person name="Martin F."/>
            <person name="Silar P."/>
            <person name="Natvig D.O."/>
            <person name="Lalanne C."/>
            <person name="Gautier V."/>
            <person name="Ament-Velasquez S.L."/>
            <person name="Kruys A."/>
            <person name="Hutchinson M.I."/>
            <person name="Powell A.J."/>
            <person name="Barry K."/>
            <person name="Miller A.N."/>
            <person name="Grigoriev I.V."/>
            <person name="Debuchy R."/>
            <person name="Gladieux P."/>
            <person name="Hiltunen Thoren M."/>
            <person name="Johannesson H."/>
        </authorList>
    </citation>
    <scope>NUCLEOTIDE SEQUENCE</scope>
    <source>
        <strain evidence="1">CBS 560.94</strain>
    </source>
</reference>
<dbReference type="AlphaFoldDB" id="A0AAE0JP48"/>
<evidence type="ECO:0000313" key="2">
    <source>
        <dbReference type="Proteomes" id="UP001278500"/>
    </source>
</evidence>
<dbReference type="Proteomes" id="UP001278500">
    <property type="component" value="Unassembled WGS sequence"/>
</dbReference>
<dbReference type="GeneID" id="87860954"/>
<protein>
    <submittedName>
        <fullName evidence="1">Uncharacterized protein</fullName>
    </submittedName>
</protein>
<dbReference type="RefSeq" id="XP_062686610.1">
    <property type="nucleotide sequence ID" value="XM_062823800.1"/>
</dbReference>